<organism evidence="3 4">
    <name type="scientific">Candidatus Cryptobacteroides merdigallinarum</name>
    <dbReference type="NCBI Taxonomy" id="2840770"/>
    <lineage>
        <taxon>Bacteria</taxon>
        <taxon>Pseudomonadati</taxon>
        <taxon>Bacteroidota</taxon>
        <taxon>Bacteroidia</taxon>
        <taxon>Bacteroidales</taxon>
        <taxon>Candidatus Cryptobacteroides</taxon>
    </lineage>
</organism>
<dbReference type="Proteomes" id="UP000810252">
    <property type="component" value="Unassembled WGS sequence"/>
</dbReference>
<reference evidence="3" key="1">
    <citation type="submission" date="2020-10" db="EMBL/GenBank/DDBJ databases">
        <authorList>
            <person name="Gilroy R."/>
        </authorList>
    </citation>
    <scope>NUCLEOTIDE SEQUENCE</scope>
    <source>
        <strain evidence="3">20514</strain>
    </source>
</reference>
<evidence type="ECO:0000313" key="3">
    <source>
        <dbReference type="EMBL" id="MBO8448661.1"/>
    </source>
</evidence>
<dbReference type="PANTHER" id="PTHR31423">
    <property type="entry name" value="YBAK DOMAIN-CONTAINING PROTEIN"/>
    <property type="match status" value="1"/>
</dbReference>
<dbReference type="InterPro" id="IPR040285">
    <property type="entry name" value="ProX/PRXD1"/>
</dbReference>
<dbReference type="EMBL" id="JADIMQ010000076">
    <property type="protein sequence ID" value="MBO8448661.1"/>
    <property type="molecule type" value="Genomic_DNA"/>
</dbReference>
<evidence type="ECO:0000259" key="2">
    <source>
        <dbReference type="Pfam" id="PF04073"/>
    </source>
</evidence>
<accession>A0A9D9ELC0</accession>
<reference evidence="3" key="2">
    <citation type="journal article" date="2021" name="PeerJ">
        <title>Extensive microbial diversity within the chicken gut microbiome revealed by metagenomics and culture.</title>
        <authorList>
            <person name="Gilroy R."/>
            <person name="Ravi A."/>
            <person name="Getino M."/>
            <person name="Pursley I."/>
            <person name="Horton D.L."/>
            <person name="Alikhan N.F."/>
            <person name="Baker D."/>
            <person name="Gharbi K."/>
            <person name="Hall N."/>
            <person name="Watson M."/>
            <person name="Adriaenssens E.M."/>
            <person name="Foster-Nyarko E."/>
            <person name="Jarju S."/>
            <person name="Secka A."/>
            <person name="Antonio M."/>
            <person name="Oren A."/>
            <person name="Chaudhuri R.R."/>
            <person name="La Ragione R."/>
            <person name="Hildebrand F."/>
            <person name="Pallen M.J."/>
        </authorList>
    </citation>
    <scope>NUCLEOTIDE SEQUENCE</scope>
    <source>
        <strain evidence="3">20514</strain>
    </source>
</reference>
<proteinExistence type="inferred from homology"/>
<evidence type="ECO:0000256" key="1">
    <source>
        <dbReference type="ARBA" id="ARBA00010201"/>
    </source>
</evidence>
<dbReference type="CDD" id="cd04335">
    <property type="entry name" value="PrdX_deacylase"/>
    <property type="match status" value="1"/>
</dbReference>
<dbReference type="Gene3D" id="3.90.960.10">
    <property type="entry name" value="YbaK/aminoacyl-tRNA synthetase-associated domain"/>
    <property type="match status" value="1"/>
</dbReference>
<comment type="similarity">
    <text evidence="1">Belongs to the PRORSD1 family.</text>
</comment>
<dbReference type="Pfam" id="PF04073">
    <property type="entry name" value="tRNA_edit"/>
    <property type="match status" value="1"/>
</dbReference>
<gene>
    <name evidence="3" type="ORF">IAC29_05250</name>
</gene>
<evidence type="ECO:0000313" key="4">
    <source>
        <dbReference type="Proteomes" id="UP000810252"/>
    </source>
</evidence>
<dbReference type="AlphaFoldDB" id="A0A9D9ELC0"/>
<dbReference type="SUPFAM" id="SSF55826">
    <property type="entry name" value="YbaK/ProRS associated domain"/>
    <property type="match status" value="1"/>
</dbReference>
<dbReference type="InterPro" id="IPR036754">
    <property type="entry name" value="YbaK/aa-tRNA-synt-asso_dom_sf"/>
</dbReference>
<dbReference type="InterPro" id="IPR007214">
    <property type="entry name" value="YbaK/aa-tRNA-synth-assoc-dom"/>
</dbReference>
<comment type="caution">
    <text evidence="3">The sequence shown here is derived from an EMBL/GenBank/DDBJ whole genome shotgun (WGS) entry which is preliminary data.</text>
</comment>
<dbReference type="GO" id="GO:0002161">
    <property type="term" value="F:aminoacyl-tRNA deacylase activity"/>
    <property type="evidence" value="ECO:0007669"/>
    <property type="project" value="InterPro"/>
</dbReference>
<feature type="domain" description="YbaK/aminoacyl-tRNA synthetase-associated" evidence="2">
    <location>
        <begin position="26"/>
        <end position="165"/>
    </location>
</feature>
<dbReference type="PANTHER" id="PTHR31423:SF3">
    <property type="entry name" value="PROLYL-TRNA SYNTHETASE ASSOCIATED DOMAIN-CONTAINING PROTEIN 1-RELATED"/>
    <property type="match status" value="1"/>
</dbReference>
<protein>
    <submittedName>
        <fullName evidence="3">Prolyl-tRNA synthetase associated domain-containing protein</fullName>
    </submittedName>
</protein>
<sequence length="183" mass="20995">MTGNPKIDRTLAFLDGHSIGYRLYTHPPLPTIEEALKYWKNIDSTHCKNLFFRNHKGNRHYLVVFECHKEMDIHSLEHRLRQGKLSFASPERMERCLGVSPGSVSPLGLINDIAPENPDPRELYPDGHRVKLFLDAELRNAEHLSFHPCDNTASVVLSNADFLRFLGIWGGEYEWLDMEADPA</sequence>
<name>A0A9D9ELC0_9BACT</name>